<reference evidence="3" key="1">
    <citation type="journal article" date="2019" name="Int. J. Syst. Evol. Microbiol.">
        <title>The Global Catalogue of Microorganisms (GCM) 10K type strain sequencing project: providing services to taxonomists for standard genome sequencing and annotation.</title>
        <authorList>
            <consortium name="The Broad Institute Genomics Platform"/>
            <consortium name="The Broad Institute Genome Sequencing Center for Infectious Disease"/>
            <person name="Wu L."/>
            <person name="Ma J."/>
        </authorList>
    </citation>
    <scope>NUCLEOTIDE SEQUENCE [LARGE SCALE GENOMIC DNA]</scope>
    <source>
        <strain evidence="3">KCTC 52141</strain>
    </source>
</reference>
<proteinExistence type="predicted"/>
<name>A0ABV7HWH1_9GAMM</name>
<organism evidence="2 3">
    <name type="scientific">Gilvimarinus japonicus</name>
    <dbReference type="NCBI Taxonomy" id="1796469"/>
    <lineage>
        <taxon>Bacteria</taxon>
        <taxon>Pseudomonadati</taxon>
        <taxon>Pseudomonadota</taxon>
        <taxon>Gammaproteobacteria</taxon>
        <taxon>Cellvibrionales</taxon>
        <taxon>Cellvibrionaceae</taxon>
        <taxon>Gilvimarinus</taxon>
    </lineage>
</organism>
<keyword evidence="1" id="KW-0732">Signal</keyword>
<evidence type="ECO:0000256" key="1">
    <source>
        <dbReference type="SAM" id="SignalP"/>
    </source>
</evidence>
<keyword evidence="3" id="KW-1185">Reference proteome</keyword>
<comment type="caution">
    <text evidence="2">The sequence shown here is derived from an EMBL/GenBank/DDBJ whole genome shotgun (WGS) entry which is preliminary data.</text>
</comment>
<gene>
    <name evidence="2" type="ORF">ACFOEB_12405</name>
</gene>
<sequence length="149" mass="16721">MKRIAIISLAYLFSINNVSAQDSWLSPYSGRINADVERIEVPVKSYFEVPASKLGTAEYWLSDSNYLIRNINEYFGYVDFQCLDNEKMFLIRALYENGGTGRYRLYWVNSSLIVSHASLGKSSPPKKSALVVCLSKKPNAVYSSLSGAI</sequence>
<accession>A0ABV7HWH1</accession>
<protein>
    <submittedName>
        <fullName evidence="2">Uncharacterized protein</fullName>
    </submittedName>
</protein>
<feature type="chain" id="PRO_5047027708" evidence="1">
    <location>
        <begin position="21"/>
        <end position="149"/>
    </location>
</feature>
<evidence type="ECO:0000313" key="3">
    <source>
        <dbReference type="Proteomes" id="UP001595548"/>
    </source>
</evidence>
<evidence type="ECO:0000313" key="2">
    <source>
        <dbReference type="EMBL" id="MFC3156007.1"/>
    </source>
</evidence>
<dbReference type="EMBL" id="JBHRTL010000008">
    <property type="protein sequence ID" value="MFC3156007.1"/>
    <property type="molecule type" value="Genomic_DNA"/>
</dbReference>
<feature type="signal peptide" evidence="1">
    <location>
        <begin position="1"/>
        <end position="20"/>
    </location>
</feature>
<dbReference type="RefSeq" id="WP_382417047.1">
    <property type="nucleotide sequence ID" value="NZ_AP031500.1"/>
</dbReference>
<dbReference type="Proteomes" id="UP001595548">
    <property type="component" value="Unassembled WGS sequence"/>
</dbReference>